<feature type="coiled-coil region" evidence="2">
    <location>
        <begin position="783"/>
        <end position="810"/>
    </location>
</feature>
<accession>A0A653CXQ9</accession>
<name>A0A653CXQ9_CALMS</name>
<dbReference type="OrthoDB" id="264785at2759"/>
<evidence type="ECO:0000313" key="5">
    <source>
        <dbReference type="EMBL" id="VEN52637.1"/>
    </source>
</evidence>
<feature type="coiled-coil region" evidence="2">
    <location>
        <begin position="637"/>
        <end position="674"/>
    </location>
</feature>
<feature type="compositionally biased region" description="Acidic residues" evidence="3">
    <location>
        <begin position="1"/>
        <end position="24"/>
    </location>
</feature>
<reference evidence="5 6" key="1">
    <citation type="submission" date="2019-01" db="EMBL/GenBank/DDBJ databases">
        <authorList>
            <person name="Sayadi A."/>
        </authorList>
    </citation>
    <scope>NUCLEOTIDE SEQUENCE [LARGE SCALE GENOMIC DNA]</scope>
</reference>
<dbReference type="AlphaFoldDB" id="A0A653CXQ9"/>
<evidence type="ECO:0000313" key="6">
    <source>
        <dbReference type="Proteomes" id="UP000410492"/>
    </source>
</evidence>
<sequence>MGDSEFSDTNEEGDEEKVEELDPENPEHYFPIMEKNFNKVIGEIEANPEASVFADEYNKLFEAFYNSFNKQKELDQETKRLHEELEEKENKISLAMALADEDKKTIDNLKNQITHAWKLADAAHEREQLAQEIIDNLRRQVENLNAEIDFRNKLNQDTEEMGELSKHKDGLERERDRLINEVTQLNTKLQNALGYQEELERKTSEADLKINEIAGQLEDQTAETQRQKKAREKLEADVEELKGKIEEKETKIVELHGVIAQNAKAIARSEQDAKESKYAFDKVTKELEATAQKLSRLQDDHNQTMFDLDKAKKLVQEKMLDAKSLAEESIRLKLDVSKLTKVRELLEKKILAMNSERDEINSDRSKMRQRIYMMEKELDDFKKYIDEDKRHIEGLMKEKDTLTKNVQRMEVLRQDQNKLIFIQEQSKKKLEVELDLYFIENNKQKKQIGQLERERNKLAEDHIELTQTIEDHLEDIRQKKVMIFDLKKTTSELENKVRQQQNLYEAIRSDRNSLQKLLQESTAETGELKKKLKMLFHHIEQLKEDIGQKEKLLIKDENAMRKLNKEKDNLKEEERRLHKSLIENNRTIRQQAKDLDLIMNERDVLGSQLVRRNDEIALLNEKIRILQATLARGETHYEQRIEDIRLLKLEVKRLRQEKNLMSKSLSNMVDLKQEIFHLERDLTKSRLKCTALEKEVQNPLNIHRWRKLEGSDPELLDLLQKIQILQKRLLQQGSEAIERERQLKTAERLYINLRQVLAKQPGPGIKNELSKTQRALKARGNKLKVLVSELNMAELKAAEYKSDLQRVSEELCEMKKRYLAEKKTNHMQRLQLEANMMHTRTRADSNTGEVKFAGRDGCIPNATRISIVAGFECRCNKVASNNSFQTLQFEFLVC</sequence>
<protein>
    <recommendedName>
        <fullName evidence="4">Cilia- and flagella-associated protein 58 central coiled coil domain-containing protein</fullName>
    </recommendedName>
</protein>
<keyword evidence="6" id="KW-1185">Reference proteome</keyword>
<gene>
    <name evidence="5" type="ORF">CALMAC_LOCUS12689</name>
</gene>
<feature type="coiled-coil region" evidence="2">
    <location>
        <begin position="120"/>
        <end position="188"/>
    </location>
</feature>
<evidence type="ECO:0000256" key="1">
    <source>
        <dbReference type="ARBA" id="ARBA00023054"/>
    </source>
</evidence>
<evidence type="ECO:0000256" key="2">
    <source>
        <dbReference type="SAM" id="Coils"/>
    </source>
</evidence>
<proteinExistence type="predicted"/>
<dbReference type="EMBL" id="CAACVG010009229">
    <property type="protein sequence ID" value="VEN52637.1"/>
    <property type="molecule type" value="Genomic_DNA"/>
</dbReference>
<dbReference type="GO" id="GO:0005856">
    <property type="term" value="C:cytoskeleton"/>
    <property type="evidence" value="ECO:0007669"/>
    <property type="project" value="TreeGrafter"/>
</dbReference>
<feature type="coiled-coil region" evidence="2">
    <location>
        <begin position="217"/>
        <end position="583"/>
    </location>
</feature>
<dbReference type="InterPro" id="IPR049270">
    <property type="entry name" value="CFAP58_CC"/>
</dbReference>
<keyword evidence="1 2" id="KW-0175">Coiled coil</keyword>
<dbReference type="Gene3D" id="1.20.5.340">
    <property type="match status" value="1"/>
</dbReference>
<dbReference type="Proteomes" id="UP000410492">
    <property type="component" value="Unassembled WGS sequence"/>
</dbReference>
<dbReference type="PANTHER" id="PTHR32083">
    <property type="entry name" value="CILIA AND FLAGELLA-ASSOCIATED PROTEIN 58-RELATED"/>
    <property type="match status" value="1"/>
</dbReference>
<evidence type="ECO:0000256" key="3">
    <source>
        <dbReference type="SAM" id="MobiDB-lite"/>
    </source>
</evidence>
<feature type="domain" description="Cilia- and flagella-associated protein 58 central coiled coil" evidence="4">
    <location>
        <begin position="382"/>
        <end position="591"/>
    </location>
</feature>
<dbReference type="PANTHER" id="PTHR32083:SF0">
    <property type="entry name" value="CILIA AND FLAGELLA-ASSOCIATED PROTEIN 58"/>
    <property type="match status" value="1"/>
</dbReference>
<feature type="region of interest" description="Disordered" evidence="3">
    <location>
        <begin position="1"/>
        <end position="28"/>
    </location>
</feature>
<dbReference type="Pfam" id="PF21771">
    <property type="entry name" value="CFAP58_CC"/>
    <property type="match status" value="1"/>
</dbReference>
<evidence type="ECO:0000259" key="4">
    <source>
        <dbReference type="Pfam" id="PF21771"/>
    </source>
</evidence>
<organism evidence="5 6">
    <name type="scientific">Callosobruchus maculatus</name>
    <name type="common">Southern cowpea weevil</name>
    <name type="synonym">Pulse bruchid</name>
    <dbReference type="NCBI Taxonomy" id="64391"/>
    <lineage>
        <taxon>Eukaryota</taxon>
        <taxon>Metazoa</taxon>
        <taxon>Ecdysozoa</taxon>
        <taxon>Arthropoda</taxon>
        <taxon>Hexapoda</taxon>
        <taxon>Insecta</taxon>
        <taxon>Pterygota</taxon>
        <taxon>Neoptera</taxon>
        <taxon>Endopterygota</taxon>
        <taxon>Coleoptera</taxon>
        <taxon>Polyphaga</taxon>
        <taxon>Cucujiformia</taxon>
        <taxon>Chrysomeloidea</taxon>
        <taxon>Chrysomelidae</taxon>
        <taxon>Bruchinae</taxon>
        <taxon>Bruchini</taxon>
        <taxon>Callosobruchus</taxon>
    </lineage>
</organism>